<dbReference type="InterPro" id="IPR015422">
    <property type="entry name" value="PyrdxlP-dep_Trfase_small"/>
</dbReference>
<sequence length="556" mass="59980">MVTPTADAASRRKIYGVTSIDKYEYLLIVVQTANSLIFHEQLLQSTSSSSSKPEATMTESKQRPEAVTNGHKTANRMLAPSIADGPNAWSTPGSAAFDFRSDTVTSPTASMLLATQKCTLQDDVFQEDPTTNSLEAYVADMTGKEAGLFVISGTMGNQLSVRTALGGPPHSVLADARSHVYGWEAGGIASLSGALAMPITPVNEHHLTLPDIKKHAVTSTDTHFCPTRLISLENTLAGTILPLKDCQEISQWAHAQNPPIHMHLDGARLWEAVAAGAGGLKEYCACFNSVTMCFSKGLGAPIGSIIIASRPFVERARHIRKGLGGGLRQAGVVTASARIGVDDTFLGNKLTATHQRAREIADVWQKKGGKLTQATETNMVWLDLDAAGVSREEFVEAGVKEGVRFLGGRVVVHYQVSEEAVGRLGRVMDAVLSAHSQEPETKNGVREEAREVMAPEMDTKRRQNRKNVFRFVAAIKRILRGWTADVVSCPHGKLDMLVNNAAQTLTDPISAMQTIQNKMLGGLIEASGAQGPGTEVVYSSYTSQKTENWFIDNIPM</sequence>
<evidence type="ECO:0000256" key="2">
    <source>
        <dbReference type="ARBA" id="ARBA00006966"/>
    </source>
</evidence>
<evidence type="ECO:0000256" key="4">
    <source>
        <dbReference type="ARBA" id="ARBA00023239"/>
    </source>
</evidence>
<dbReference type="SUPFAM" id="SSF53383">
    <property type="entry name" value="PLP-dependent transferases"/>
    <property type="match status" value="1"/>
</dbReference>
<gene>
    <name evidence="7" type="ORF">HO173_005408</name>
</gene>
<organism evidence="7 8">
    <name type="scientific">Letharia columbiana</name>
    <dbReference type="NCBI Taxonomy" id="112416"/>
    <lineage>
        <taxon>Eukaryota</taxon>
        <taxon>Fungi</taxon>
        <taxon>Dikarya</taxon>
        <taxon>Ascomycota</taxon>
        <taxon>Pezizomycotina</taxon>
        <taxon>Lecanoromycetes</taxon>
        <taxon>OSLEUM clade</taxon>
        <taxon>Lecanoromycetidae</taxon>
        <taxon>Lecanorales</taxon>
        <taxon>Lecanorineae</taxon>
        <taxon>Parmeliaceae</taxon>
        <taxon>Letharia</taxon>
    </lineage>
</organism>
<proteinExistence type="inferred from homology"/>
<comment type="caution">
    <text evidence="7">The sequence shown here is derived from an EMBL/GenBank/DDBJ whole genome shotgun (WGS) entry which is preliminary data.</text>
</comment>
<dbReference type="PANTHER" id="PTHR48097:SF9">
    <property type="entry name" value="L-THREONINE ALDOLASE"/>
    <property type="match status" value="1"/>
</dbReference>
<evidence type="ECO:0000256" key="5">
    <source>
        <dbReference type="SAM" id="MobiDB-lite"/>
    </source>
</evidence>
<name>A0A8H6L5Q4_9LECA</name>
<reference evidence="7 8" key="1">
    <citation type="journal article" date="2020" name="Genomics">
        <title>Complete, high-quality genomes from long-read metagenomic sequencing of two wolf lichen thalli reveals enigmatic genome architecture.</title>
        <authorList>
            <person name="McKenzie S.K."/>
            <person name="Walston R.F."/>
            <person name="Allen J.L."/>
        </authorList>
    </citation>
    <scope>NUCLEOTIDE SEQUENCE [LARGE SCALE GENOMIC DNA]</scope>
    <source>
        <strain evidence="7">WasteWater2</strain>
    </source>
</reference>
<dbReference type="GO" id="GO:0006545">
    <property type="term" value="P:glycine biosynthetic process"/>
    <property type="evidence" value="ECO:0007669"/>
    <property type="project" value="TreeGrafter"/>
</dbReference>
<evidence type="ECO:0000256" key="1">
    <source>
        <dbReference type="ARBA" id="ARBA00001933"/>
    </source>
</evidence>
<dbReference type="GO" id="GO:0006567">
    <property type="term" value="P:L-threonine catabolic process"/>
    <property type="evidence" value="ECO:0007669"/>
    <property type="project" value="TreeGrafter"/>
</dbReference>
<dbReference type="RefSeq" id="XP_037165966.1">
    <property type="nucleotide sequence ID" value="XM_037307326.1"/>
</dbReference>
<keyword evidence="3" id="KW-0663">Pyridoxal phosphate</keyword>
<dbReference type="Gene3D" id="3.40.640.10">
    <property type="entry name" value="Type I PLP-dependent aspartate aminotransferase-like (Major domain)"/>
    <property type="match status" value="1"/>
</dbReference>
<dbReference type="Proteomes" id="UP000578531">
    <property type="component" value="Unassembled WGS sequence"/>
</dbReference>
<dbReference type="InterPro" id="IPR015421">
    <property type="entry name" value="PyrdxlP-dep_Trfase_major"/>
</dbReference>
<dbReference type="FunFam" id="3.40.640.10:FF:000030">
    <property type="entry name" value="Low-specificity L-threonine aldolase"/>
    <property type="match status" value="1"/>
</dbReference>
<dbReference type="OrthoDB" id="10261951at2759"/>
<keyword evidence="4" id="KW-0456">Lyase</keyword>
<dbReference type="Pfam" id="PF01212">
    <property type="entry name" value="Beta_elim_lyase"/>
    <property type="match status" value="1"/>
</dbReference>
<dbReference type="NCBIfam" id="NF041359">
    <property type="entry name" value="GntG_guanitoxin"/>
    <property type="match status" value="1"/>
</dbReference>
<dbReference type="GO" id="GO:0008732">
    <property type="term" value="F:L-allo-threonine aldolase activity"/>
    <property type="evidence" value="ECO:0007669"/>
    <property type="project" value="TreeGrafter"/>
</dbReference>
<comment type="cofactor">
    <cofactor evidence="1">
        <name>pyridoxal 5'-phosphate</name>
        <dbReference type="ChEBI" id="CHEBI:597326"/>
    </cofactor>
</comment>
<dbReference type="GeneID" id="59287072"/>
<feature type="domain" description="Aromatic amino acid beta-eliminating lyase/threonine aldolase" evidence="6">
    <location>
        <begin position="98"/>
        <end position="386"/>
    </location>
</feature>
<dbReference type="AlphaFoldDB" id="A0A8H6L5Q4"/>
<dbReference type="EMBL" id="JACCJC010000018">
    <property type="protein sequence ID" value="KAF6236627.1"/>
    <property type="molecule type" value="Genomic_DNA"/>
</dbReference>
<evidence type="ECO:0000259" key="6">
    <source>
        <dbReference type="Pfam" id="PF01212"/>
    </source>
</evidence>
<evidence type="ECO:0000313" key="7">
    <source>
        <dbReference type="EMBL" id="KAF6236627.1"/>
    </source>
</evidence>
<dbReference type="InterPro" id="IPR023603">
    <property type="entry name" value="Low_specificity_L-TA-like"/>
</dbReference>
<comment type="similarity">
    <text evidence="2">Belongs to the threonine aldolase family.</text>
</comment>
<dbReference type="Gene3D" id="3.90.1150.10">
    <property type="entry name" value="Aspartate Aminotransferase, domain 1"/>
    <property type="match status" value="1"/>
</dbReference>
<accession>A0A8H6L5Q4</accession>
<protein>
    <recommendedName>
        <fullName evidence="6">Aromatic amino acid beta-eliminating lyase/threonine aldolase domain-containing protein</fullName>
    </recommendedName>
</protein>
<feature type="region of interest" description="Disordered" evidence="5">
    <location>
        <begin position="44"/>
        <end position="68"/>
    </location>
</feature>
<keyword evidence="8" id="KW-1185">Reference proteome</keyword>
<dbReference type="InterPro" id="IPR015424">
    <property type="entry name" value="PyrdxlP-dep_Trfase"/>
</dbReference>
<dbReference type="PANTHER" id="PTHR48097">
    <property type="entry name" value="L-THREONINE ALDOLASE-RELATED"/>
    <property type="match status" value="1"/>
</dbReference>
<dbReference type="GO" id="GO:0005829">
    <property type="term" value="C:cytosol"/>
    <property type="evidence" value="ECO:0007669"/>
    <property type="project" value="TreeGrafter"/>
</dbReference>
<evidence type="ECO:0000313" key="8">
    <source>
        <dbReference type="Proteomes" id="UP000578531"/>
    </source>
</evidence>
<evidence type="ECO:0000256" key="3">
    <source>
        <dbReference type="ARBA" id="ARBA00022898"/>
    </source>
</evidence>
<dbReference type="InterPro" id="IPR001597">
    <property type="entry name" value="ArAA_b-elim_lyase/Thr_aldolase"/>
</dbReference>